<reference evidence="9" key="1">
    <citation type="submission" date="2020-05" db="UniProtKB">
        <authorList>
            <consortium name="EnsemblMetazoa"/>
        </authorList>
    </citation>
    <scope>IDENTIFICATION</scope>
    <source>
        <strain evidence="9">FUMOZ</strain>
    </source>
</reference>
<dbReference type="Gene3D" id="2.60.40.1180">
    <property type="entry name" value="Golgi alpha-mannosidase II"/>
    <property type="match status" value="1"/>
</dbReference>
<dbReference type="STRING" id="62324.A0A1I8JUQ8"/>
<proteinExistence type="inferred from homology"/>
<dbReference type="AlphaFoldDB" id="A0A1I8JUQ8"/>
<dbReference type="GO" id="GO:0005975">
    <property type="term" value="P:carbohydrate metabolic process"/>
    <property type="evidence" value="ECO:0007669"/>
    <property type="project" value="InterPro"/>
</dbReference>
<dbReference type="Gene3D" id="3.20.20.80">
    <property type="entry name" value="Glycosidases"/>
    <property type="match status" value="1"/>
</dbReference>
<dbReference type="InterPro" id="IPR017853">
    <property type="entry name" value="GH"/>
</dbReference>
<dbReference type="PANTHER" id="PTHR43053:SF4">
    <property type="entry name" value="MYOGENESIS-REGULATING GLYCOSIDASE"/>
    <property type="match status" value="1"/>
</dbReference>
<dbReference type="InterPro" id="IPR013780">
    <property type="entry name" value="Glyco_hydro_b"/>
</dbReference>
<dbReference type="PANTHER" id="PTHR43053">
    <property type="entry name" value="GLYCOSIDASE FAMILY 31"/>
    <property type="match status" value="1"/>
</dbReference>
<evidence type="ECO:0008006" key="10">
    <source>
        <dbReference type="Google" id="ProtNLM"/>
    </source>
</evidence>
<keyword evidence="3 5" id="KW-0378">Hydrolase</keyword>
<feature type="domain" description="Glycosyl hydrolase family 31 C-terminal" evidence="8">
    <location>
        <begin position="563"/>
        <end position="646"/>
    </location>
</feature>
<name>A0A1I8JUQ8_ANOFN</name>
<evidence type="ECO:0000259" key="8">
    <source>
        <dbReference type="Pfam" id="PF21365"/>
    </source>
</evidence>
<dbReference type="SUPFAM" id="SSF51445">
    <property type="entry name" value="(Trans)glycosidases"/>
    <property type="match status" value="1"/>
</dbReference>
<protein>
    <recommendedName>
        <fullName evidence="10">Alpha-glucosidase</fullName>
    </recommendedName>
</protein>
<dbReference type="VEuPathDB" id="VectorBase:AFUN016189"/>
<evidence type="ECO:0000313" key="9">
    <source>
        <dbReference type="EnsemblMetazoa" id="AFUN016189-PA"/>
    </source>
</evidence>
<evidence type="ECO:0000256" key="6">
    <source>
        <dbReference type="SAM" id="SignalP"/>
    </source>
</evidence>
<dbReference type="InterPro" id="IPR000322">
    <property type="entry name" value="Glyco_hydro_31_TIM"/>
</dbReference>
<dbReference type="CDD" id="cd06592">
    <property type="entry name" value="GH31_NET37"/>
    <property type="match status" value="1"/>
</dbReference>
<evidence type="ECO:0000256" key="2">
    <source>
        <dbReference type="ARBA" id="ARBA00022729"/>
    </source>
</evidence>
<comment type="similarity">
    <text evidence="1 5">Belongs to the glycosyl hydrolase 31 family.</text>
</comment>
<keyword evidence="4 5" id="KW-0326">Glycosidase</keyword>
<dbReference type="Pfam" id="PF01055">
    <property type="entry name" value="Glyco_hydro_31_2nd"/>
    <property type="match status" value="2"/>
</dbReference>
<evidence type="ECO:0000256" key="5">
    <source>
        <dbReference type="RuleBase" id="RU361185"/>
    </source>
</evidence>
<dbReference type="SUPFAM" id="SSF51011">
    <property type="entry name" value="Glycosyl hydrolase domain"/>
    <property type="match status" value="1"/>
</dbReference>
<dbReference type="VEuPathDB" id="VectorBase:AFUN2_010114"/>
<evidence type="ECO:0000256" key="1">
    <source>
        <dbReference type="ARBA" id="ARBA00007806"/>
    </source>
</evidence>
<feature type="domain" description="Glycoside hydrolase family 31 TIM barrel" evidence="7">
    <location>
        <begin position="462"/>
        <end position="552"/>
    </location>
</feature>
<dbReference type="InterPro" id="IPR050985">
    <property type="entry name" value="Alpha-glycosidase_related"/>
</dbReference>
<sequence length="648" mass="72879">MSYTQLLSSSLCLLLVFLANSGVIAQTEYNLTFDKASTVVSVNLKTRELRVTSSGQVVQQIRLSSNLDPAAVYAETADGFTLTNGATDGTVLELAREVDETNYSQFSVIRNAVPSGVMIVDCANLLSTNWYGGPQQKYQYWPVQKLRFNRYSMLSKEADNSAVGDRYWLNALGSFLYVDPWAPLFVDQNYGQPGFMCLETRAILPYDTYESSYDVRYTIGVGADARAAHMSAVGRILGKPSGHPAESMVTEPIWSTWARYKRDINDAVVRQFANEIITNGFRGQYELDDDWEWCYGALTFNRTKFPNIRNTITSIRQLGFARTTLWIHPFINKGCEPWYSEARRRGYLVADHTGNTDTEWWNSVRGDAAYVDFTKAEVREWFSSRLQAILDESGIDSFKFDAGESSWTPPDPVLNGPPGRRPSQIIGDYIRTVAAFGDLVEVRSALGTQDLPVFVRMIDKDSNWGWNNGLPTLITTLLQLNMVGYPLVLPDMVGGNGYDDSPPTKEMFIRWLQANVFMPSIQYSFVPWDFDAETVTIALAMTELHRTMAPAIMERFALAVSDGLPVNPPLWWIDPSDVTAQKIYDQYLLGDDIIAAPVIVNNARARDIYLPRGSWADGNTGEQHTGPKWLRNYPVPLSMVPYFTRKVA</sequence>
<feature type="domain" description="Glycoside hydrolase family 31 TIM barrel" evidence="7">
    <location>
        <begin position="265"/>
        <end position="407"/>
    </location>
</feature>
<evidence type="ECO:0000259" key="7">
    <source>
        <dbReference type="Pfam" id="PF01055"/>
    </source>
</evidence>
<feature type="chain" id="PRO_5030030207" description="Alpha-glucosidase" evidence="6">
    <location>
        <begin position="26"/>
        <end position="648"/>
    </location>
</feature>
<accession>A0A1I8JUQ8</accession>
<dbReference type="EnsemblMetazoa" id="AFUN016189-RA">
    <property type="protein sequence ID" value="AFUN016189-PA"/>
    <property type="gene ID" value="AFUN016189"/>
</dbReference>
<keyword evidence="2 6" id="KW-0732">Signal</keyword>
<dbReference type="GO" id="GO:0004553">
    <property type="term" value="F:hydrolase activity, hydrolyzing O-glycosyl compounds"/>
    <property type="evidence" value="ECO:0007669"/>
    <property type="project" value="InterPro"/>
</dbReference>
<organism evidence="9">
    <name type="scientific">Anopheles funestus</name>
    <name type="common">African malaria mosquito</name>
    <dbReference type="NCBI Taxonomy" id="62324"/>
    <lineage>
        <taxon>Eukaryota</taxon>
        <taxon>Metazoa</taxon>
        <taxon>Ecdysozoa</taxon>
        <taxon>Arthropoda</taxon>
        <taxon>Hexapoda</taxon>
        <taxon>Insecta</taxon>
        <taxon>Pterygota</taxon>
        <taxon>Neoptera</taxon>
        <taxon>Endopterygota</taxon>
        <taxon>Diptera</taxon>
        <taxon>Nematocera</taxon>
        <taxon>Culicoidea</taxon>
        <taxon>Culicidae</taxon>
        <taxon>Anophelinae</taxon>
        <taxon>Anopheles</taxon>
    </lineage>
</organism>
<evidence type="ECO:0000256" key="4">
    <source>
        <dbReference type="ARBA" id="ARBA00023295"/>
    </source>
</evidence>
<dbReference type="Pfam" id="PF21365">
    <property type="entry name" value="Glyco_hydro_31_3rd"/>
    <property type="match status" value="1"/>
</dbReference>
<evidence type="ECO:0000256" key="3">
    <source>
        <dbReference type="ARBA" id="ARBA00022801"/>
    </source>
</evidence>
<feature type="signal peptide" evidence="6">
    <location>
        <begin position="1"/>
        <end position="25"/>
    </location>
</feature>
<dbReference type="InterPro" id="IPR048395">
    <property type="entry name" value="Glyco_hydro_31_C"/>
</dbReference>